<reference evidence="1" key="1">
    <citation type="submission" date="2016-07" db="EMBL/GenBank/DDBJ databases">
        <authorList>
            <person name="Bretaudeau A."/>
        </authorList>
    </citation>
    <scope>NUCLEOTIDE SEQUENCE</scope>
    <source>
        <strain evidence="1">Rice</strain>
        <tissue evidence="1">Whole body</tissue>
    </source>
</reference>
<protein>
    <submittedName>
        <fullName evidence="1">SFRICE_024323</fullName>
    </submittedName>
</protein>
<dbReference type="AlphaFoldDB" id="A0A2H1VW98"/>
<evidence type="ECO:0000313" key="1">
    <source>
        <dbReference type="EMBL" id="SOQ45109.1"/>
    </source>
</evidence>
<proteinExistence type="predicted"/>
<dbReference type="EMBL" id="ODYU01004826">
    <property type="protein sequence ID" value="SOQ45109.1"/>
    <property type="molecule type" value="Genomic_DNA"/>
</dbReference>
<sequence>MKLYNAIYRAVLQLAKMYVNKSVYKLHAYKINRGKTLLHATNYALQTTRYELRVTSYNLYVILNELVLPSFDKSRSGYKSYFKYYENFSVVARSLELCPVYSNRLTSYYMGLTTQMMSWLLSEKSRIDCDLGFVDLVQESFFDGLPHQSSDDFSCLGREK</sequence>
<name>A0A2H1VW98_SPOFR</name>
<organism evidence="1">
    <name type="scientific">Spodoptera frugiperda</name>
    <name type="common">Fall armyworm</name>
    <dbReference type="NCBI Taxonomy" id="7108"/>
    <lineage>
        <taxon>Eukaryota</taxon>
        <taxon>Metazoa</taxon>
        <taxon>Ecdysozoa</taxon>
        <taxon>Arthropoda</taxon>
        <taxon>Hexapoda</taxon>
        <taxon>Insecta</taxon>
        <taxon>Pterygota</taxon>
        <taxon>Neoptera</taxon>
        <taxon>Endopterygota</taxon>
        <taxon>Lepidoptera</taxon>
        <taxon>Glossata</taxon>
        <taxon>Ditrysia</taxon>
        <taxon>Noctuoidea</taxon>
        <taxon>Noctuidae</taxon>
        <taxon>Amphipyrinae</taxon>
        <taxon>Spodoptera</taxon>
    </lineage>
</organism>
<gene>
    <name evidence="1" type="ORF">SFRICE_024323</name>
</gene>
<accession>A0A2H1VW98</accession>